<dbReference type="Proteomes" id="UP000016361">
    <property type="component" value="Unassembled WGS sequence"/>
</dbReference>
<protein>
    <recommendedName>
        <fullName evidence="4">Integral membrane protein</fullName>
    </recommendedName>
</protein>
<evidence type="ECO:0000313" key="2">
    <source>
        <dbReference type="EMBL" id="GAD16269.1"/>
    </source>
</evidence>
<accession>S4NBZ5</accession>
<feature type="transmembrane region" description="Helical" evidence="1">
    <location>
        <begin position="50"/>
        <end position="74"/>
    </location>
</feature>
<proteinExistence type="predicted"/>
<sequence length="179" mass="20149">MIRYLIVMAIVWIGVLIYAKFFMSTGQMVHHFSSGIAKDPTSSTNFLPLFFWNLGGAGMVILLGIIPLPIYWYYILTNAVSVGMVISIIGNPILMFLGGVLPHGIFEISAQLVAAAISARIAWYGMNRLFRRKKQEVKYFDLLKQSLIDYLVLVLPLMLMAGIVETYITPVFLKMVMPH</sequence>
<dbReference type="PANTHER" id="PTHR35337">
    <property type="entry name" value="SLR1478 PROTEIN"/>
    <property type="match status" value="1"/>
</dbReference>
<organism evidence="2 3">
    <name type="scientific">Lentilactobacillus otakiensis DSM 19908 = JCM 15040</name>
    <dbReference type="NCBI Taxonomy" id="1423780"/>
    <lineage>
        <taxon>Bacteria</taxon>
        <taxon>Bacillati</taxon>
        <taxon>Bacillota</taxon>
        <taxon>Bacilli</taxon>
        <taxon>Lactobacillales</taxon>
        <taxon>Lactobacillaceae</taxon>
        <taxon>Lentilactobacillus</taxon>
    </lineage>
</organism>
<dbReference type="STRING" id="1423780.FD05_GL000433"/>
<evidence type="ECO:0000256" key="1">
    <source>
        <dbReference type="SAM" id="Phobius"/>
    </source>
</evidence>
<keyword evidence="1" id="KW-0472">Membrane</keyword>
<dbReference type="AlphaFoldDB" id="S4NBZ5"/>
<reference evidence="3" key="1">
    <citation type="journal article" date="2013" name="Genome Announc.">
        <title>Draft Genome Sequence of D-Branched-Chain Amino Acid Producer Lactobacillus otakiensis JCM 15040T, Isolated from a Traditional Japanese Pickle.</title>
        <authorList>
            <person name="Doi K."/>
            <person name="Mori K."/>
            <person name="Mutaguchi Y."/>
            <person name="Tashiro K."/>
            <person name="Fujino Y."/>
            <person name="Ohmori T."/>
            <person name="Kuhara S."/>
            <person name="Ohshima T."/>
        </authorList>
    </citation>
    <scope>NUCLEOTIDE SEQUENCE [LARGE SCALE GENOMIC DNA]</scope>
    <source>
        <strain evidence="3">JCM 15040</strain>
    </source>
</reference>
<evidence type="ECO:0008006" key="4">
    <source>
        <dbReference type="Google" id="ProtNLM"/>
    </source>
</evidence>
<gene>
    <name evidence="2" type="ORF">LOT_0807</name>
</gene>
<keyword evidence="1" id="KW-0812">Transmembrane</keyword>
<keyword evidence="3" id="KW-1185">Reference proteome</keyword>
<name>S4NBZ5_9LACO</name>
<dbReference type="Pfam" id="PF01944">
    <property type="entry name" value="SpoIIM"/>
    <property type="match status" value="1"/>
</dbReference>
<dbReference type="InterPro" id="IPR002798">
    <property type="entry name" value="SpoIIM-like"/>
</dbReference>
<comment type="caution">
    <text evidence="2">The sequence shown here is derived from an EMBL/GenBank/DDBJ whole genome shotgun (WGS) entry which is preliminary data.</text>
</comment>
<dbReference type="PATRIC" id="fig|1423780.4.peg.433"/>
<dbReference type="eggNOG" id="COG1300">
    <property type="taxonomic scope" value="Bacteria"/>
</dbReference>
<evidence type="ECO:0000313" key="3">
    <source>
        <dbReference type="Proteomes" id="UP000016361"/>
    </source>
</evidence>
<dbReference type="PANTHER" id="PTHR35337:SF1">
    <property type="entry name" value="SLR1478 PROTEIN"/>
    <property type="match status" value="1"/>
</dbReference>
<keyword evidence="1" id="KW-1133">Transmembrane helix</keyword>
<feature type="transmembrane region" description="Helical" evidence="1">
    <location>
        <begin position="81"/>
        <end position="102"/>
    </location>
</feature>
<feature type="transmembrane region" description="Helical" evidence="1">
    <location>
        <begin position="5"/>
        <end position="23"/>
    </location>
</feature>
<dbReference type="EMBL" id="BASH01000002">
    <property type="protein sequence ID" value="GAD16269.1"/>
    <property type="molecule type" value="Genomic_DNA"/>
</dbReference>
<feature type="transmembrane region" description="Helical" evidence="1">
    <location>
        <begin position="147"/>
        <end position="168"/>
    </location>
</feature>
<feature type="transmembrane region" description="Helical" evidence="1">
    <location>
        <begin position="108"/>
        <end position="126"/>
    </location>
</feature>